<comment type="caution">
    <text evidence="5">The sequence shown here is derived from an EMBL/GenBank/DDBJ whole genome shotgun (WGS) entry which is preliminary data.</text>
</comment>
<sequence>MADTNTYTVSLALYRYLCQNIVGTENYVKTIRQLNAVRDDVMSTKSTAHIVSGSFGEGLEMRGSDLDVMTIEKLIEVYADENTRLNPNKLYFRMETDDVEPGFTRLLLEKVSIRFLKYYEELNGKYYFSSAIFKQRFLDTSGTAMMIHGPCLTDTRGYLDKCICLQCKTWISQASQWITRSNNAWPSYNVKQSIINQGVLIVPIGVKGSPNEDLEWRISFSVGEKMLISTFTHTQLSCYALLKILLKDVIATYTEFSDLLCSYFLKTIIFWISEELPQSIWKPDNLIPCFMRCFNRLIYCVKYSACLHYFIPENNMFENKIEGRAREVLLDKLQTLHRFGWRCVLFSNQLSCFHVQMWIDNVKPHTLHTIQVAKTLNSKLLFLSNCLKDDAFKIETYEYKRIIHQIVSCDQSSLKYLYTYYMSLSCAKYAQSIQLISPGSSNKHQYKKYSSCLCYLLQGLHHDSVSGWLMLASFFYKSKQYSIALLVIEYSISKCTSEKLTRFIDMTDIHYKLLQLKSFQEISLVRLWKIMLADFMRFKRNSLLIPSELQMEVENRICFISSIVYAHFLKVLCHYYLNNVRQCQDSIQTLQLVITEHYCIEKDTYFQNKAYNILGIALQLSGDYKAARQAFMQSLKIYPDHKFNTSFKRLSLMTS</sequence>
<accession>A0A8B6FE56</accession>
<dbReference type="PANTHER" id="PTHR10656:SF69">
    <property type="entry name" value="MAB-21-LIKE HHH_H2TH-LIKE DOMAIN-CONTAINING PROTEIN"/>
    <property type="match status" value="1"/>
</dbReference>
<dbReference type="InterPro" id="IPR024810">
    <property type="entry name" value="MAB21L/cGLR"/>
</dbReference>
<dbReference type="Gene3D" id="1.25.40.10">
    <property type="entry name" value="Tetratricopeptide repeat domain"/>
    <property type="match status" value="1"/>
</dbReference>
<reference evidence="5" key="1">
    <citation type="submission" date="2018-11" db="EMBL/GenBank/DDBJ databases">
        <authorList>
            <person name="Alioto T."/>
            <person name="Alioto T."/>
        </authorList>
    </citation>
    <scope>NUCLEOTIDE SEQUENCE</scope>
</reference>
<feature type="repeat" description="TPR" evidence="2">
    <location>
        <begin position="608"/>
        <end position="641"/>
    </location>
</feature>
<keyword evidence="6" id="KW-1185">Reference proteome</keyword>
<dbReference type="InterPro" id="IPR046903">
    <property type="entry name" value="Mab-21-like_nuc_Trfase"/>
</dbReference>
<dbReference type="PANTHER" id="PTHR10656">
    <property type="entry name" value="CELL FATE DETERMINING PROTEIN MAB21-RELATED"/>
    <property type="match status" value="1"/>
</dbReference>
<evidence type="ECO:0008006" key="7">
    <source>
        <dbReference type="Google" id="ProtNLM"/>
    </source>
</evidence>
<evidence type="ECO:0000313" key="5">
    <source>
        <dbReference type="EMBL" id="VDI47791.1"/>
    </source>
</evidence>
<dbReference type="SMART" id="SM00028">
    <property type="entry name" value="TPR"/>
    <property type="match status" value="1"/>
</dbReference>
<dbReference type="EMBL" id="UYJE01006656">
    <property type="protein sequence ID" value="VDI47791.1"/>
    <property type="molecule type" value="Genomic_DNA"/>
</dbReference>
<feature type="domain" description="Mab-21-like nucleotidyltransferase" evidence="3">
    <location>
        <begin position="163"/>
        <end position="229"/>
    </location>
</feature>
<dbReference type="OrthoDB" id="6110925at2759"/>
<keyword evidence="2" id="KW-0802">TPR repeat</keyword>
<comment type="similarity">
    <text evidence="1">Belongs to the mab-21 family.</text>
</comment>
<protein>
    <recommendedName>
        <fullName evidence="7">Mab-21-like HhH/H2TH-like domain-containing protein</fullName>
    </recommendedName>
</protein>
<evidence type="ECO:0000256" key="2">
    <source>
        <dbReference type="PROSITE-ProRule" id="PRU00339"/>
    </source>
</evidence>
<evidence type="ECO:0000259" key="3">
    <source>
        <dbReference type="Pfam" id="PF03281"/>
    </source>
</evidence>
<dbReference type="PROSITE" id="PS50005">
    <property type="entry name" value="TPR"/>
    <property type="match status" value="1"/>
</dbReference>
<name>A0A8B6FE56_MYTGA</name>
<proteinExistence type="inferred from homology"/>
<dbReference type="SUPFAM" id="SSF48452">
    <property type="entry name" value="TPR-like"/>
    <property type="match status" value="1"/>
</dbReference>
<evidence type="ECO:0000259" key="4">
    <source>
        <dbReference type="Pfam" id="PF20266"/>
    </source>
</evidence>
<evidence type="ECO:0000313" key="6">
    <source>
        <dbReference type="Proteomes" id="UP000596742"/>
    </source>
</evidence>
<organism evidence="5 6">
    <name type="scientific">Mytilus galloprovincialis</name>
    <name type="common">Mediterranean mussel</name>
    <dbReference type="NCBI Taxonomy" id="29158"/>
    <lineage>
        <taxon>Eukaryota</taxon>
        <taxon>Metazoa</taxon>
        <taxon>Spiralia</taxon>
        <taxon>Lophotrochozoa</taxon>
        <taxon>Mollusca</taxon>
        <taxon>Bivalvia</taxon>
        <taxon>Autobranchia</taxon>
        <taxon>Pteriomorphia</taxon>
        <taxon>Mytilida</taxon>
        <taxon>Mytiloidea</taxon>
        <taxon>Mytilidae</taxon>
        <taxon>Mytilinae</taxon>
        <taxon>Mytilus</taxon>
    </lineage>
</organism>
<dbReference type="SMART" id="SM01265">
    <property type="entry name" value="Mab-21"/>
    <property type="match status" value="1"/>
</dbReference>
<dbReference type="Pfam" id="PF03281">
    <property type="entry name" value="Mab-21"/>
    <property type="match status" value="1"/>
</dbReference>
<evidence type="ECO:0000256" key="1">
    <source>
        <dbReference type="ARBA" id="ARBA00008307"/>
    </source>
</evidence>
<feature type="domain" description="Mab-21-like HhH/H2TH-like" evidence="4">
    <location>
        <begin position="237"/>
        <end position="333"/>
    </location>
</feature>
<dbReference type="InterPro" id="IPR046906">
    <property type="entry name" value="Mab-21_HhH/H2TH-like"/>
</dbReference>
<gene>
    <name evidence="5" type="ORF">MGAL_10B078759</name>
</gene>
<dbReference type="Proteomes" id="UP000596742">
    <property type="component" value="Unassembled WGS sequence"/>
</dbReference>
<dbReference type="AlphaFoldDB" id="A0A8B6FE56"/>
<dbReference type="InterPro" id="IPR019734">
    <property type="entry name" value="TPR_rpt"/>
</dbReference>
<dbReference type="Gene3D" id="1.10.1410.40">
    <property type="match status" value="1"/>
</dbReference>
<dbReference type="InterPro" id="IPR011990">
    <property type="entry name" value="TPR-like_helical_dom_sf"/>
</dbReference>
<dbReference type="Pfam" id="PF20266">
    <property type="entry name" value="Mab-21_C"/>
    <property type="match status" value="1"/>
</dbReference>